<feature type="domain" description="Fibronectin type-III" evidence="12">
    <location>
        <begin position="1020"/>
        <end position="1120"/>
    </location>
</feature>
<keyword evidence="5" id="KW-0130">Cell adhesion</keyword>
<dbReference type="Gene3D" id="2.60.40.10">
    <property type="entry name" value="Immunoglobulins"/>
    <property type="match status" value="13"/>
</dbReference>
<feature type="domain" description="Ig-like" evidence="11">
    <location>
        <begin position="449"/>
        <end position="526"/>
    </location>
</feature>
<dbReference type="GO" id="GO:0016020">
    <property type="term" value="C:membrane"/>
    <property type="evidence" value="ECO:0007669"/>
    <property type="project" value="UniProtKB-SubCell"/>
</dbReference>
<dbReference type="PANTHER" id="PTHR13817">
    <property type="entry name" value="TITIN"/>
    <property type="match status" value="1"/>
</dbReference>
<feature type="domain" description="Fibronectin type-III" evidence="12">
    <location>
        <begin position="916"/>
        <end position="1015"/>
    </location>
</feature>
<feature type="transmembrane region" description="Helical" evidence="10">
    <location>
        <begin position="1334"/>
        <end position="1359"/>
    </location>
</feature>
<evidence type="ECO:0000256" key="7">
    <source>
        <dbReference type="ARBA" id="ARBA00023136"/>
    </source>
</evidence>
<dbReference type="GO" id="GO:0007156">
    <property type="term" value="P:homophilic cell adhesion via plasma membrane adhesion molecules"/>
    <property type="evidence" value="ECO:0007669"/>
    <property type="project" value="TreeGrafter"/>
</dbReference>
<dbReference type="SUPFAM" id="SSF48726">
    <property type="entry name" value="Immunoglobulin"/>
    <property type="match status" value="9"/>
</dbReference>
<keyword evidence="7 10" id="KW-0472">Membrane</keyword>
<evidence type="ECO:0000256" key="2">
    <source>
        <dbReference type="ARBA" id="ARBA00022692"/>
    </source>
</evidence>
<evidence type="ECO:0000313" key="14">
    <source>
        <dbReference type="Proteomes" id="UP000594260"/>
    </source>
</evidence>
<keyword evidence="9" id="KW-0393">Immunoglobulin domain</keyword>
<feature type="domain" description="Ig-like" evidence="11">
    <location>
        <begin position="64"/>
        <end position="150"/>
    </location>
</feature>
<proteinExistence type="predicted"/>
<feature type="domain" description="Fibronectin type-III" evidence="12">
    <location>
        <begin position="1122"/>
        <end position="1213"/>
    </location>
</feature>
<dbReference type="InterPro" id="IPR036179">
    <property type="entry name" value="Ig-like_dom_sf"/>
</dbReference>
<evidence type="ECO:0000256" key="8">
    <source>
        <dbReference type="ARBA" id="ARBA00023157"/>
    </source>
</evidence>
<evidence type="ECO:0000256" key="4">
    <source>
        <dbReference type="ARBA" id="ARBA00022737"/>
    </source>
</evidence>
<evidence type="ECO:0000256" key="3">
    <source>
        <dbReference type="ARBA" id="ARBA00022729"/>
    </source>
</evidence>
<organism evidence="13 14">
    <name type="scientific">Varroa destructor</name>
    <name type="common">Honeybee mite</name>
    <dbReference type="NCBI Taxonomy" id="109461"/>
    <lineage>
        <taxon>Eukaryota</taxon>
        <taxon>Metazoa</taxon>
        <taxon>Ecdysozoa</taxon>
        <taxon>Arthropoda</taxon>
        <taxon>Chelicerata</taxon>
        <taxon>Arachnida</taxon>
        <taxon>Acari</taxon>
        <taxon>Parasitiformes</taxon>
        <taxon>Mesostigmata</taxon>
        <taxon>Gamasina</taxon>
        <taxon>Dermanyssoidea</taxon>
        <taxon>Varroidae</taxon>
        <taxon>Varroa</taxon>
    </lineage>
</organism>
<keyword evidence="6 10" id="KW-1133">Transmembrane helix</keyword>
<dbReference type="PANTHER" id="PTHR13817:SF166">
    <property type="entry name" value="NEURONAL IGCAM-RELATED"/>
    <property type="match status" value="1"/>
</dbReference>
<evidence type="ECO:0000256" key="5">
    <source>
        <dbReference type="ARBA" id="ARBA00022889"/>
    </source>
</evidence>
<protein>
    <submittedName>
        <fullName evidence="13">Uncharacterized protein</fullName>
    </submittedName>
</protein>
<dbReference type="CDD" id="cd00096">
    <property type="entry name" value="Ig"/>
    <property type="match status" value="2"/>
</dbReference>
<name>A0A7M7JXB3_VARDE</name>
<evidence type="ECO:0000256" key="6">
    <source>
        <dbReference type="ARBA" id="ARBA00022989"/>
    </source>
</evidence>
<dbReference type="Pfam" id="PF25059">
    <property type="entry name" value="FN3_DSCAM-DSCAML_C"/>
    <property type="match status" value="1"/>
</dbReference>
<reference evidence="13" key="1">
    <citation type="submission" date="2021-01" db="UniProtKB">
        <authorList>
            <consortium name="EnsemblMetazoa"/>
        </authorList>
    </citation>
    <scope>IDENTIFICATION</scope>
</reference>
<dbReference type="Pfam" id="PF00041">
    <property type="entry name" value="fn3"/>
    <property type="match status" value="3"/>
</dbReference>
<dbReference type="FunFam" id="2.60.40.10:FF:000120">
    <property type="entry name" value="Down syndrome cell adhesion molecule like 1"/>
    <property type="match status" value="1"/>
</dbReference>
<dbReference type="GO" id="GO:0007416">
    <property type="term" value="P:synapse assembly"/>
    <property type="evidence" value="ECO:0007669"/>
    <property type="project" value="TreeGrafter"/>
</dbReference>
<accession>A0A7M7JXB3</accession>
<keyword evidence="8" id="KW-1015">Disulfide bond</keyword>
<dbReference type="InterPro" id="IPR003961">
    <property type="entry name" value="FN3_dom"/>
</dbReference>
<dbReference type="Proteomes" id="UP000594260">
    <property type="component" value="Unplaced"/>
</dbReference>
<keyword evidence="14" id="KW-1185">Reference proteome</keyword>
<evidence type="ECO:0000259" key="11">
    <source>
        <dbReference type="PROSITE" id="PS50835"/>
    </source>
</evidence>
<feature type="domain" description="Ig-like" evidence="11">
    <location>
        <begin position="350"/>
        <end position="443"/>
    </location>
</feature>
<dbReference type="InterPro" id="IPR036116">
    <property type="entry name" value="FN3_sf"/>
</dbReference>
<dbReference type="KEGG" id="vde:111249218"/>
<dbReference type="SMART" id="SM00409">
    <property type="entry name" value="IG"/>
    <property type="match status" value="9"/>
</dbReference>
<dbReference type="CDD" id="cd00063">
    <property type="entry name" value="FN3"/>
    <property type="match status" value="4"/>
</dbReference>
<keyword evidence="2 10" id="KW-0812">Transmembrane</keyword>
<evidence type="ECO:0000256" key="10">
    <source>
        <dbReference type="SAM" id="Phobius"/>
    </source>
</evidence>
<keyword evidence="3" id="KW-0732">Signal</keyword>
<dbReference type="PROSITE" id="PS50835">
    <property type="entry name" value="IG_LIKE"/>
    <property type="match status" value="7"/>
</dbReference>
<dbReference type="FunFam" id="2.60.40.10:FF:000333">
    <property type="entry name" value="Down syndrome cell adhesion molecule"/>
    <property type="match status" value="1"/>
</dbReference>
<evidence type="ECO:0000259" key="12">
    <source>
        <dbReference type="PROSITE" id="PS50853"/>
    </source>
</evidence>
<feature type="domain" description="Ig-like" evidence="11">
    <location>
        <begin position="529"/>
        <end position="616"/>
    </location>
</feature>
<evidence type="ECO:0000256" key="1">
    <source>
        <dbReference type="ARBA" id="ARBA00004167"/>
    </source>
</evidence>
<dbReference type="SMART" id="SM00408">
    <property type="entry name" value="IGc2"/>
    <property type="match status" value="8"/>
</dbReference>
<dbReference type="InterPro" id="IPR013151">
    <property type="entry name" value="Immunoglobulin_dom"/>
</dbReference>
<keyword evidence="4" id="KW-0677">Repeat</keyword>
<sequence length="1465" mass="162674">MMGNYVKRTKFAYLQLPLTLEQLCLSSRHLFLAINILVVVAGYGSVSRAQQLSANGELGVQRPPYFISEPPALFEFTADKGAELHCIADGIPKPEISWQRLDDSEVESSDAGVLLLHPISPAMYNQSVYSGFYRCVARNSLAVIASRLVNVLAIFDSEDTFVDVQDGVAIRGNTAILRCVYRGDNAEFTWIRDDGLLISPQQQHNDRYQVLTTGELLIHKTNMADKERTYRCRVQDTITNRILVSAKPATAYIVDLQNEVPPRVELVPKEVSRGSSSRPINVPCVFSGNPTPNVTFFVREGRKKLSLANNPTYTIEYNVLTFRPTHETVVECRAKNSLGEYKAEIQIIAPKERIQISLDPPHQVIDILTTATFKCRTNASYASIVWMHNGKAIDSSSRFTIYKSKEGSSLTIHRVTMANSGIYQCFVSTTALVQVAQASAELNVLGTQPIFFETFKSAVLEEGHSLMLSCKAKGIPAPSIEWFVDGIRYSNVPDLTIPRVDVSNAGFYTCVATNELGSNSHTARVDIYAKIQRKVATRSMTVTQGSRVEVFCSFAGYPIDSVIWMKDGVRLNSSSRHMLRENGILVIDQLQAPADGGEYICTVEGPSGTITSKTVLDFKVPPQIDTHFFPNKIEVEESSRARLLCSVSKGDTPIRISWMRHGKILDTVPEGSVQYSDDSAMIKFKKVRFDDRGEYTCFAANQVSSVNQTTIVNVLVAPRWTLNFVQINITYAIQGRAFRVDCPAEGYPTPVVSWSKSADGSMFNEILISRRVSVHANGSLIFRSVFADTDAGFYRCEARNGVGLPKKMTTELRVERGPQFSEIYQTISVERGAHLTAFAHLAITGNQAIKTKFFYERNFQTFICEPQRCKLTINGSNAVNLTIKETRREDSALYTFKAQNGFGDDHTYINVIVQEPPESPRELAVYEVFGRNATLRWNQPLFDGNSAISSYIIQYKPHMENMGHSFSSVEINGTSLRAVLGPLEPIQQYECRIASRNALGQSDFTDSIIFTTKEEPPSGSPTAIAIHATGSQSLKVTWRAPPKGDQNGVILGYYIGYRLADSIDDAYQFKTTHASQNNTFESTYLTNLRRQTRYLIVVKAFNRAGVGPPSEELIAQTLETAPPTSPSIDVESVSATSVIIRWNPNQLAPNTDYSLNYASDKNDWRKLKLSVDQATHVVSGLACGTSYRFYVIASNSLGTGEPGVEVQIRTQGRPPVSPHKQFIVPNTTSATLLLDAWRSTGCPINAFNIQYRKRGNRNWYITGDTMSGSSDRYTIAQLSPSTTYEVKVVATSDAGPTSQDYQFTTLPIGVTSLESSLQDYSASSTMAHNRYTTIIVQVSLTIAITGGIFLLCALALFWYKKKSQVTNSVSTPQLVHNKRKPDFTEDFYLFQEVPHLSSSKRCNVPYQDTESPIMQCVHKQDDPKMSSMGVMGQCGTLHNEEHIYATATTPGFHGLSQQLTCSTRC</sequence>
<evidence type="ECO:0000313" key="13">
    <source>
        <dbReference type="EnsemblMetazoa" id="XP_022658514"/>
    </source>
</evidence>
<comment type="subcellular location">
    <subcellularLocation>
        <location evidence="1">Membrane</location>
        <topology evidence="1">Single-pass membrane protein</topology>
    </subcellularLocation>
</comment>
<dbReference type="InterPro" id="IPR003598">
    <property type="entry name" value="Ig_sub2"/>
</dbReference>
<dbReference type="Pfam" id="PF07679">
    <property type="entry name" value="I-set"/>
    <property type="match status" value="4"/>
</dbReference>
<dbReference type="GO" id="GO:0030154">
    <property type="term" value="P:cell differentiation"/>
    <property type="evidence" value="ECO:0007669"/>
    <property type="project" value="UniProtKB-ARBA"/>
</dbReference>
<dbReference type="GeneID" id="111249218"/>
<feature type="domain" description="Ig-like" evidence="11">
    <location>
        <begin position="622"/>
        <end position="713"/>
    </location>
</feature>
<dbReference type="OrthoDB" id="5982258at2759"/>
<dbReference type="GO" id="GO:0045202">
    <property type="term" value="C:synapse"/>
    <property type="evidence" value="ECO:0007669"/>
    <property type="project" value="TreeGrafter"/>
</dbReference>
<dbReference type="InterPro" id="IPR007110">
    <property type="entry name" value="Ig-like_dom"/>
</dbReference>
<dbReference type="InterPro" id="IPR013783">
    <property type="entry name" value="Ig-like_fold"/>
</dbReference>
<dbReference type="InParanoid" id="A0A7M7JXB3"/>
<dbReference type="EnsemblMetazoa" id="XM_022802779">
    <property type="protein sequence ID" value="XP_022658514"/>
    <property type="gene ID" value="LOC111249218"/>
</dbReference>
<feature type="domain" description="Ig-like" evidence="11">
    <location>
        <begin position="172"/>
        <end position="245"/>
    </location>
</feature>
<dbReference type="RefSeq" id="XP_022658514.1">
    <property type="nucleotide sequence ID" value="XM_022802779.1"/>
</dbReference>
<evidence type="ECO:0000256" key="9">
    <source>
        <dbReference type="ARBA" id="ARBA00023319"/>
    </source>
</evidence>
<dbReference type="SMART" id="SM00060">
    <property type="entry name" value="FN3"/>
    <property type="match status" value="4"/>
</dbReference>
<dbReference type="FunFam" id="2.60.40.10:FF:000032">
    <property type="entry name" value="palladin isoform X1"/>
    <property type="match status" value="1"/>
</dbReference>
<dbReference type="InterPro" id="IPR056754">
    <property type="entry name" value="DSCAM/DSCAML_C"/>
</dbReference>
<dbReference type="PROSITE" id="PS50853">
    <property type="entry name" value="FN3"/>
    <property type="match status" value="4"/>
</dbReference>
<dbReference type="InterPro" id="IPR003599">
    <property type="entry name" value="Ig_sub"/>
</dbReference>
<dbReference type="Pfam" id="PF13927">
    <property type="entry name" value="Ig_3"/>
    <property type="match status" value="1"/>
</dbReference>
<dbReference type="GO" id="GO:0009653">
    <property type="term" value="P:anatomical structure morphogenesis"/>
    <property type="evidence" value="ECO:0007669"/>
    <property type="project" value="UniProtKB-ARBA"/>
</dbReference>
<dbReference type="Pfam" id="PF00047">
    <property type="entry name" value="ig"/>
    <property type="match status" value="1"/>
</dbReference>
<feature type="domain" description="Fibronectin type-III" evidence="12">
    <location>
        <begin position="1214"/>
        <end position="1308"/>
    </location>
</feature>
<dbReference type="InterPro" id="IPR013098">
    <property type="entry name" value="Ig_I-set"/>
</dbReference>
<feature type="domain" description="Ig-like" evidence="11">
    <location>
        <begin position="718"/>
        <end position="809"/>
    </location>
</feature>
<dbReference type="InterPro" id="IPR050964">
    <property type="entry name" value="Striated_Muscle_Regulatory"/>
</dbReference>
<dbReference type="SUPFAM" id="SSF49265">
    <property type="entry name" value="Fibronectin type III"/>
    <property type="match status" value="2"/>
</dbReference>